<dbReference type="AlphaFoldDB" id="A0A2S0UJK4"/>
<proteinExistence type="predicted"/>
<evidence type="ECO:0008006" key="4">
    <source>
        <dbReference type="Google" id="ProtNLM"/>
    </source>
</evidence>
<name>A0A2S0UJK4_9RHOB</name>
<dbReference type="Gene3D" id="3.10.620.30">
    <property type="match status" value="1"/>
</dbReference>
<dbReference type="EMBL" id="CP028918">
    <property type="protein sequence ID" value="AWB47976.1"/>
    <property type="molecule type" value="Genomic_DNA"/>
</dbReference>
<reference evidence="2 3" key="1">
    <citation type="submission" date="2018-04" db="EMBL/GenBank/DDBJ databases">
        <title>Genome sequencing of Gemmobacter.</title>
        <authorList>
            <person name="Yi H."/>
            <person name="Baek M.-G."/>
        </authorList>
    </citation>
    <scope>NUCLEOTIDE SEQUENCE [LARGE SCALE GENOMIC DNA]</scope>
    <source>
        <strain evidence="2 3">HYN0069</strain>
    </source>
</reference>
<sequence length="214" mass="22444">MPSCARKEHVMRLVKAIAATALAFVCAASSALALDATRSGGGAAGLLPLRAVVSAPGGAADLCAKYSWACAAGTSAASFGADQMEMAVRINRAANARIRPVADLVQYHAAENWAMPTARGGDCEDYALYKKAKLIEAGVSPDRLLLATVLDRKGDSHAVLVLRTDTADLVLDNLRGAVKPWDETGYTFLRMQDPRNPARWVATMAGGMLPGVSS</sequence>
<evidence type="ECO:0000256" key="1">
    <source>
        <dbReference type="SAM" id="SignalP"/>
    </source>
</evidence>
<protein>
    <recommendedName>
        <fullName evidence="4">Transglutaminase-like cysteine proteinase BTLCP</fullName>
    </recommendedName>
</protein>
<keyword evidence="3" id="KW-1185">Reference proteome</keyword>
<accession>A0A2S0UJK4</accession>
<dbReference type="InterPro" id="IPR010319">
    <property type="entry name" value="Transglutaminase-like_Cys_pept"/>
</dbReference>
<evidence type="ECO:0000313" key="2">
    <source>
        <dbReference type="EMBL" id="AWB47976.1"/>
    </source>
</evidence>
<dbReference type="PANTHER" id="PTHR39327:SF1">
    <property type="entry name" value="BLR5470 PROTEIN"/>
    <property type="match status" value="1"/>
</dbReference>
<gene>
    <name evidence="2" type="ORF">HYN69_05115</name>
</gene>
<evidence type="ECO:0000313" key="3">
    <source>
        <dbReference type="Proteomes" id="UP000244496"/>
    </source>
</evidence>
<dbReference type="PANTHER" id="PTHR39327">
    <property type="match status" value="1"/>
</dbReference>
<organism evidence="2 3">
    <name type="scientific">Paragemmobacter aquarius</name>
    <dbReference type="NCBI Taxonomy" id="2169400"/>
    <lineage>
        <taxon>Bacteria</taxon>
        <taxon>Pseudomonadati</taxon>
        <taxon>Pseudomonadota</taxon>
        <taxon>Alphaproteobacteria</taxon>
        <taxon>Rhodobacterales</taxon>
        <taxon>Paracoccaceae</taxon>
        <taxon>Paragemmobacter</taxon>
    </lineage>
</organism>
<feature type="chain" id="PRO_5015509263" description="Transglutaminase-like cysteine proteinase BTLCP" evidence="1">
    <location>
        <begin position="34"/>
        <end position="214"/>
    </location>
</feature>
<feature type="signal peptide" evidence="1">
    <location>
        <begin position="1"/>
        <end position="33"/>
    </location>
</feature>
<keyword evidence="1" id="KW-0732">Signal</keyword>
<dbReference type="Pfam" id="PF06035">
    <property type="entry name" value="Peptidase_C93"/>
    <property type="match status" value="1"/>
</dbReference>
<dbReference type="KEGG" id="geh:HYN69_05115"/>
<dbReference type="Proteomes" id="UP000244496">
    <property type="component" value="Chromosome"/>
</dbReference>